<dbReference type="PANTHER" id="PTHR33744:SF17">
    <property type="entry name" value="CONSERVED PROTEIN"/>
    <property type="match status" value="1"/>
</dbReference>
<dbReference type="PANTHER" id="PTHR33744">
    <property type="entry name" value="CARBOHYDRATE DIACID REGULATOR"/>
    <property type="match status" value="1"/>
</dbReference>
<sequence length="455" mass="47938">MRGRPGGDTPATRGGTPRARTETAARHVSDPLRDEDHQALVDEISRLLRTPATLEARDFSLIAFASHSGVDETVVDPVRTRTILSRSSPAEVRRWFEGFGITRATGPVRIPADPAAGVITGRICLPARHRGVVRGYVWLLDDGSLSPEDPRMPAAMAIAARIGASLGARARPGARPAEALRRLLTAPRAARPGAVAAVTEALGTVVEGPVALVAVRPWPLDADPAGPVAPVLAATVLPGSGNGIRLPGDPGTDTRPALALLVRLREHRAEPSTAPAREAVEAAMGRLPEPERRAARAGIATCRGVPAADPAGTDSREAGPGWEPDPAGPAGWPAAWRRAVAAAGVATVESREGPVAEWSALGAHRLLTSLPPGPPDPAVRDLLRPAHRELARTAEVWLDLAGRAGDTARELGIHRQTLYYRLSRVEELTGLRVADGRDRLLLHMALKAARLHGAT</sequence>
<dbReference type="AlphaFoldDB" id="A0A7W3TCJ2"/>
<feature type="compositionally biased region" description="Basic and acidic residues" evidence="1">
    <location>
        <begin position="19"/>
        <end position="31"/>
    </location>
</feature>
<comment type="caution">
    <text evidence="3">The sequence shown here is derived from an EMBL/GenBank/DDBJ whole genome shotgun (WGS) entry which is preliminary data.</text>
</comment>
<reference evidence="4" key="1">
    <citation type="submission" date="2019-10" db="EMBL/GenBank/DDBJ databases">
        <title>Streptomyces sp. nov., a novel actinobacterium isolated from alkaline environment.</title>
        <authorList>
            <person name="Golinska P."/>
        </authorList>
    </citation>
    <scope>NUCLEOTIDE SEQUENCE [LARGE SCALE GENOMIC DNA]</scope>
    <source>
        <strain evidence="4">DSM 42118</strain>
    </source>
</reference>
<feature type="compositionally biased region" description="Low complexity" evidence="1">
    <location>
        <begin position="318"/>
        <end position="330"/>
    </location>
</feature>
<evidence type="ECO:0000259" key="2">
    <source>
        <dbReference type="Pfam" id="PF13556"/>
    </source>
</evidence>
<keyword evidence="4" id="KW-1185">Reference proteome</keyword>
<dbReference type="Pfam" id="PF13556">
    <property type="entry name" value="HTH_30"/>
    <property type="match status" value="1"/>
</dbReference>
<dbReference type="InterPro" id="IPR042070">
    <property type="entry name" value="PucR_C-HTH_sf"/>
</dbReference>
<dbReference type="Proteomes" id="UP000538929">
    <property type="component" value="Unassembled WGS sequence"/>
</dbReference>
<gene>
    <name evidence="3" type="ORF">FNQ90_09150</name>
</gene>
<protein>
    <submittedName>
        <fullName evidence="3">PucR family transcriptional regulator</fullName>
    </submittedName>
</protein>
<dbReference type="InterPro" id="IPR051448">
    <property type="entry name" value="CdaR-like_regulators"/>
</dbReference>
<dbReference type="InterPro" id="IPR025736">
    <property type="entry name" value="PucR_C-HTH_dom"/>
</dbReference>
<accession>A0A7W3TCJ2</accession>
<dbReference type="EMBL" id="VKHT01000204">
    <property type="protein sequence ID" value="MBB0244267.1"/>
    <property type="molecule type" value="Genomic_DNA"/>
</dbReference>
<proteinExistence type="predicted"/>
<organism evidence="3 4">
    <name type="scientific">Streptomyces alkaliphilus</name>
    <dbReference type="NCBI Taxonomy" id="1472722"/>
    <lineage>
        <taxon>Bacteria</taxon>
        <taxon>Bacillati</taxon>
        <taxon>Actinomycetota</taxon>
        <taxon>Actinomycetes</taxon>
        <taxon>Kitasatosporales</taxon>
        <taxon>Streptomycetaceae</taxon>
        <taxon>Streptomyces</taxon>
    </lineage>
</organism>
<evidence type="ECO:0000313" key="4">
    <source>
        <dbReference type="Proteomes" id="UP000538929"/>
    </source>
</evidence>
<feature type="domain" description="PucR C-terminal helix-turn-helix" evidence="2">
    <location>
        <begin position="390"/>
        <end position="448"/>
    </location>
</feature>
<feature type="region of interest" description="Disordered" evidence="1">
    <location>
        <begin position="304"/>
        <end position="330"/>
    </location>
</feature>
<name>A0A7W3TCJ2_9ACTN</name>
<evidence type="ECO:0000313" key="3">
    <source>
        <dbReference type="EMBL" id="MBB0244267.1"/>
    </source>
</evidence>
<feature type="region of interest" description="Disordered" evidence="1">
    <location>
        <begin position="1"/>
        <end position="31"/>
    </location>
</feature>
<evidence type="ECO:0000256" key="1">
    <source>
        <dbReference type="SAM" id="MobiDB-lite"/>
    </source>
</evidence>
<dbReference type="Gene3D" id="1.10.10.2840">
    <property type="entry name" value="PucR C-terminal helix-turn-helix domain"/>
    <property type="match status" value="1"/>
</dbReference>